<evidence type="ECO:0000256" key="1">
    <source>
        <dbReference type="SAM" id="Phobius"/>
    </source>
</evidence>
<organism evidence="2 3">
    <name type="scientific">Candidatus Nealsonbacteria bacterium RBG_13_42_11</name>
    <dbReference type="NCBI Taxonomy" id="1801663"/>
    <lineage>
        <taxon>Bacteria</taxon>
        <taxon>Candidatus Nealsoniibacteriota</taxon>
    </lineage>
</organism>
<name>A0A1G2E0C8_9BACT</name>
<proteinExistence type="predicted"/>
<gene>
    <name evidence="2" type="ORF">A2175_00435</name>
</gene>
<keyword evidence="1" id="KW-0812">Transmembrane</keyword>
<sequence>MKFVSLGDLTYKQLLQYGVIGLFLGGALSTIFKPGPIIAVLVDAVILLGWICLIWGLVRWIKEKTHKRD</sequence>
<dbReference type="EMBL" id="MHLY01000007">
    <property type="protein sequence ID" value="OGZ18741.1"/>
    <property type="molecule type" value="Genomic_DNA"/>
</dbReference>
<evidence type="ECO:0000313" key="2">
    <source>
        <dbReference type="EMBL" id="OGZ18741.1"/>
    </source>
</evidence>
<dbReference type="AlphaFoldDB" id="A0A1G2E0C8"/>
<comment type="caution">
    <text evidence="2">The sequence shown here is derived from an EMBL/GenBank/DDBJ whole genome shotgun (WGS) entry which is preliminary data.</text>
</comment>
<keyword evidence="1" id="KW-1133">Transmembrane helix</keyword>
<evidence type="ECO:0000313" key="3">
    <source>
        <dbReference type="Proteomes" id="UP000176755"/>
    </source>
</evidence>
<protein>
    <submittedName>
        <fullName evidence="2">Uncharacterized protein</fullName>
    </submittedName>
</protein>
<dbReference type="STRING" id="1801663.A2175_00435"/>
<keyword evidence="1" id="KW-0472">Membrane</keyword>
<dbReference type="Proteomes" id="UP000176755">
    <property type="component" value="Unassembled WGS sequence"/>
</dbReference>
<feature type="transmembrane region" description="Helical" evidence="1">
    <location>
        <begin position="38"/>
        <end position="58"/>
    </location>
</feature>
<accession>A0A1G2E0C8</accession>
<feature type="transmembrane region" description="Helical" evidence="1">
    <location>
        <begin position="14"/>
        <end position="32"/>
    </location>
</feature>
<reference evidence="2 3" key="1">
    <citation type="journal article" date="2016" name="Nat. Commun.">
        <title>Thousands of microbial genomes shed light on interconnected biogeochemical processes in an aquifer system.</title>
        <authorList>
            <person name="Anantharaman K."/>
            <person name="Brown C.T."/>
            <person name="Hug L.A."/>
            <person name="Sharon I."/>
            <person name="Castelle C.J."/>
            <person name="Probst A.J."/>
            <person name="Thomas B.C."/>
            <person name="Singh A."/>
            <person name="Wilkins M.J."/>
            <person name="Karaoz U."/>
            <person name="Brodie E.L."/>
            <person name="Williams K.H."/>
            <person name="Hubbard S.S."/>
            <person name="Banfield J.F."/>
        </authorList>
    </citation>
    <scope>NUCLEOTIDE SEQUENCE [LARGE SCALE GENOMIC DNA]</scope>
</reference>